<comment type="caution">
    <text evidence="3">The sequence shown here is derived from an EMBL/GenBank/DDBJ whole genome shotgun (WGS) entry which is preliminary data.</text>
</comment>
<dbReference type="GO" id="GO:0031505">
    <property type="term" value="P:fungal-type cell wall organization"/>
    <property type="evidence" value="ECO:0007669"/>
    <property type="project" value="TreeGrafter"/>
</dbReference>
<name>A0AAN6PLR6_9PEZI</name>
<dbReference type="EMBL" id="MU854357">
    <property type="protein sequence ID" value="KAK4041414.1"/>
    <property type="molecule type" value="Genomic_DNA"/>
</dbReference>
<protein>
    <submittedName>
        <fullName evidence="3">Uncharacterized protein</fullName>
    </submittedName>
</protein>
<keyword evidence="4" id="KW-1185">Reference proteome</keyword>
<evidence type="ECO:0000313" key="3">
    <source>
        <dbReference type="EMBL" id="KAK4041414.1"/>
    </source>
</evidence>
<organism evidence="3 4">
    <name type="scientific">Parachaetomium inaequale</name>
    <dbReference type="NCBI Taxonomy" id="2588326"/>
    <lineage>
        <taxon>Eukaryota</taxon>
        <taxon>Fungi</taxon>
        <taxon>Dikarya</taxon>
        <taxon>Ascomycota</taxon>
        <taxon>Pezizomycotina</taxon>
        <taxon>Sordariomycetes</taxon>
        <taxon>Sordariomycetidae</taxon>
        <taxon>Sordariales</taxon>
        <taxon>Chaetomiaceae</taxon>
        <taxon>Parachaetomium</taxon>
    </lineage>
</organism>
<dbReference type="GO" id="GO:0051285">
    <property type="term" value="C:cell cortex of cell tip"/>
    <property type="evidence" value="ECO:0007669"/>
    <property type="project" value="TreeGrafter"/>
</dbReference>
<keyword evidence="2" id="KW-0812">Transmembrane</keyword>
<dbReference type="AlphaFoldDB" id="A0AAN6PLR6"/>
<dbReference type="SUPFAM" id="SSF103473">
    <property type="entry name" value="MFS general substrate transporter"/>
    <property type="match status" value="1"/>
</dbReference>
<dbReference type="PANTHER" id="PTHR28019:SF7">
    <property type="entry name" value="SUR7 PROTEIN"/>
    <property type="match status" value="1"/>
</dbReference>
<dbReference type="PANTHER" id="PTHR28019">
    <property type="entry name" value="CELL MEMBRANE PROTEIN YLR413W-RELATED"/>
    <property type="match status" value="1"/>
</dbReference>
<keyword evidence="2" id="KW-0472">Membrane</keyword>
<feature type="transmembrane region" description="Helical" evidence="2">
    <location>
        <begin position="163"/>
        <end position="190"/>
    </location>
</feature>
<accession>A0AAN6PLR6</accession>
<reference evidence="4" key="1">
    <citation type="journal article" date="2023" name="Mol. Phylogenet. Evol.">
        <title>Genome-scale phylogeny and comparative genomics of the fungal order Sordariales.</title>
        <authorList>
            <person name="Hensen N."/>
            <person name="Bonometti L."/>
            <person name="Westerberg I."/>
            <person name="Brannstrom I.O."/>
            <person name="Guillou S."/>
            <person name="Cros-Aarteil S."/>
            <person name="Calhoun S."/>
            <person name="Haridas S."/>
            <person name="Kuo A."/>
            <person name="Mondo S."/>
            <person name="Pangilinan J."/>
            <person name="Riley R."/>
            <person name="LaButti K."/>
            <person name="Andreopoulos B."/>
            <person name="Lipzen A."/>
            <person name="Chen C."/>
            <person name="Yan M."/>
            <person name="Daum C."/>
            <person name="Ng V."/>
            <person name="Clum A."/>
            <person name="Steindorff A."/>
            <person name="Ohm R.A."/>
            <person name="Martin F."/>
            <person name="Silar P."/>
            <person name="Natvig D.O."/>
            <person name="Lalanne C."/>
            <person name="Gautier V."/>
            <person name="Ament-Velasquez S.L."/>
            <person name="Kruys A."/>
            <person name="Hutchinson M.I."/>
            <person name="Powell A.J."/>
            <person name="Barry K."/>
            <person name="Miller A.N."/>
            <person name="Grigoriev I.V."/>
            <person name="Debuchy R."/>
            <person name="Gladieux P."/>
            <person name="Hiltunen Thoren M."/>
            <person name="Johannesson H."/>
        </authorList>
    </citation>
    <scope>NUCLEOTIDE SEQUENCE [LARGE SCALE GENOMIC DNA]</scope>
    <source>
        <strain evidence="4">CBS 284.82</strain>
    </source>
</reference>
<evidence type="ECO:0000256" key="2">
    <source>
        <dbReference type="SAM" id="Phobius"/>
    </source>
</evidence>
<evidence type="ECO:0000313" key="4">
    <source>
        <dbReference type="Proteomes" id="UP001303115"/>
    </source>
</evidence>
<feature type="region of interest" description="Disordered" evidence="1">
    <location>
        <begin position="1"/>
        <end position="40"/>
    </location>
</feature>
<gene>
    <name evidence="3" type="ORF">C8A01DRAFT_34496</name>
</gene>
<dbReference type="InterPro" id="IPR052413">
    <property type="entry name" value="SUR7_domain"/>
</dbReference>
<feature type="compositionally biased region" description="Basic and acidic residues" evidence="1">
    <location>
        <begin position="264"/>
        <end position="276"/>
    </location>
</feature>
<feature type="transmembrane region" description="Helical" evidence="2">
    <location>
        <begin position="214"/>
        <end position="234"/>
    </location>
</feature>
<feature type="region of interest" description="Disordered" evidence="1">
    <location>
        <begin position="241"/>
        <end position="310"/>
    </location>
</feature>
<dbReference type="InterPro" id="IPR036259">
    <property type="entry name" value="MFS_trans_sf"/>
</dbReference>
<dbReference type="Proteomes" id="UP001303115">
    <property type="component" value="Unassembled WGS sequence"/>
</dbReference>
<proteinExistence type="predicted"/>
<keyword evidence="2" id="KW-1133">Transmembrane helix</keyword>
<feature type="compositionally biased region" description="Basic and acidic residues" evidence="1">
    <location>
        <begin position="244"/>
        <end position="257"/>
    </location>
</feature>
<dbReference type="InterPro" id="IPR009571">
    <property type="entry name" value="SUR7/Rim9-like_fungi"/>
</dbReference>
<dbReference type="GO" id="GO:0005886">
    <property type="term" value="C:plasma membrane"/>
    <property type="evidence" value="ECO:0007669"/>
    <property type="project" value="InterPro"/>
</dbReference>
<sequence length="310" mass="33089">MNSAAANALPPPPPPVDNGGRDGNDNNSGSNNITDGVTEKPHTRDFYSLYTLSICEGEFTADGSRMPQCHPYFSEGTSTIPALLGTTATPHTTVAHADGNIALTNSGLTYSLESALNGLDTLLKAVAVLWSLGIGFTGITFFTSIPAVSLSSDDPDPRYKYKWAVWMNLIFTGTAMFFLILGGMVAAAGAKAAEGNVNGLGADIGVSAVAGTNWIVLAWAGVALLAVALVYWTARTVKLRRDKKRDEEEAREAKDAETAGNRARAAELEKEMDILRRRMGRPPTGSQQGPPPRQSGPPLEYYRPPSPERH</sequence>
<feature type="transmembrane region" description="Helical" evidence="2">
    <location>
        <begin position="127"/>
        <end position="151"/>
    </location>
</feature>
<evidence type="ECO:0000256" key="1">
    <source>
        <dbReference type="SAM" id="MobiDB-lite"/>
    </source>
</evidence>
<dbReference type="Pfam" id="PF06687">
    <property type="entry name" value="SUR7"/>
    <property type="match status" value="1"/>
</dbReference>